<evidence type="ECO:0000313" key="3">
    <source>
        <dbReference type="Proteomes" id="UP000533598"/>
    </source>
</evidence>
<name>A0A7W7FVL5_9PSEU</name>
<reference evidence="2 3" key="1">
    <citation type="submission" date="2020-08" db="EMBL/GenBank/DDBJ databases">
        <title>Sequencing the genomes of 1000 actinobacteria strains.</title>
        <authorList>
            <person name="Klenk H.-P."/>
        </authorList>
    </citation>
    <scope>NUCLEOTIDE SEQUENCE [LARGE SCALE GENOMIC DNA]</scope>
    <source>
        <strain evidence="2 3">DSM 44230</strain>
    </source>
</reference>
<protein>
    <submittedName>
        <fullName evidence="2">Uncharacterized protein</fullName>
    </submittedName>
</protein>
<dbReference type="EMBL" id="JACHMH010000001">
    <property type="protein sequence ID" value="MBB4679175.1"/>
    <property type="molecule type" value="Genomic_DNA"/>
</dbReference>
<dbReference type="RefSeq" id="WP_185004953.1">
    <property type="nucleotide sequence ID" value="NZ_BAAAUI010000025.1"/>
</dbReference>
<gene>
    <name evidence="2" type="ORF">HNR67_005293</name>
</gene>
<organism evidence="2 3">
    <name type="scientific">Crossiella cryophila</name>
    <dbReference type="NCBI Taxonomy" id="43355"/>
    <lineage>
        <taxon>Bacteria</taxon>
        <taxon>Bacillati</taxon>
        <taxon>Actinomycetota</taxon>
        <taxon>Actinomycetes</taxon>
        <taxon>Pseudonocardiales</taxon>
        <taxon>Pseudonocardiaceae</taxon>
        <taxon>Crossiella</taxon>
    </lineage>
</organism>
<feature type="region of interest" description="Disordered" evidence="1">
    <location>
        <begin position="230"/>
        <end position="273"/>
    </location>
</feature>
<accession>A0A7W7FVL5</accession>
<evidence type="ECO:0000313" key="2">
    <source>
        <dbReference type="EMBL" id="MBB4679175.1"/>
    </source>
</evidence>
<dbReference type="Proteomes" id="UP000533598">
    <property type="component" value="Unassembled WGS sequence"/>
</dbReference>
<comment type="caution">
    <text evidence="2">The sequence shown here is derived from an EMBL/GenBank/DDBJ whole genome shotgun (WGS) entry which is preliminary data.</text>
</comment>
<evidence type="ECO:0000256" key="1">
    <source>
        <dbReference type="SAM" id="MobiDB-lite"/>
    </source>
</evidence>
<keyword evidence="3" id="KW-1185">Reference proteome</keyword>
<feature type="compositionally biased region" description="Pro residues" evidence="1">
    <location>
        <begin position="257"/>
        <end position="266"/>
    </location>
</feature>
<sequence length="515" mass="56148">MALRGIFIKDDYLPEYSTLVVIDAFRGGDPEPPEGGEQLTDGALDLLPGGTVAVAGWGWLHGNAFDGYHRVALELHDAAPPPERVAWTEVVETPYLSYSGFVGLTFLTGGLIEEGLDLGAPGAYRVRVSSRAAQDQGLLWRLQFWPAEPEPPRWYARGERGQGRMKWFVTDLIMMGAWSELTGRRWRLAELADWLLVDRTTVLDALEQVADRGTVVSTGDLLGEFALTTNPPREAGHTGGGVVQLPPPGAPWDSPGYRPPPGPPPRAGLLGPDGTLTRWLDGEPVTCPTVPNPRRALETPYGVVVFGEQTVLVRPDGELLRLGSGHLPGTARLDPDGRRLCVDEHHIGRQSYRRRHHLDLLDGAQRLEWLPEYEWPTGPVSQADSRSGLMLTVASADDVVITGPGGLRRELWLPGTVRLTPGGAGLFTTSHAPPALTWFDLAEADPTGVVRWLPGGTRPDHGLVWEGPAQVVLPVDIRDWARVGARLLRVELRRGEYQAVPGDGGLVVEPWFSVD</sequence>
<dbReference type="AlphaFoldDB" id="A0A7W7FVL5"/>
<proteinExistence type="predicted"/>